<gene>
    <name evidence="3" type="ORF">AAG747_24430</name>
</gene>
<dbReference type="SUPFAM" id="SSF50998">
    <property type="entry name" value="Quinoprotein alcohol dehydrogenase-like"/>
    <property type="match status" value="1"/>
</dbReference>
<dbReference type="NCBIfam" id="TIGR04183">
    <property type="entry name" value="Por_Secre_tail"/>
    <property type="match status" value="1"/>
</dbReference>
<dbReference type="Pfam" id="PF18962">
    <property type="entry name" value="Por_Secre_tail"/>
    <property type="match status" value="1"/>
</dbReference>
<dbReference type="AlphaFoldDB" id="A0AAW9SK42"/>
<evidence type="ECO:0000313" key="4">
    <source>
        <dbReference type="Proteomes" id="UP001403385"/>
    </source>
</evidence>
<protein>
    <submittedName>
        <fullName evidence="3">ELWxxDGT repeat protein</fullName>
    </submittedName>
</protein>
<accession>A0AAW9SK42</accession>
<sequence>MKRLFLLLLFLFPYTVLQAQQQLTEITYRDGNGGSSPENFIEFNGLMFFIANSKSEGKEIWVSDGTKENTQVLKDVYPGPESSIFDYFLSSPILEQISAVLNNKLYFIANDGQNGPQIWVTDGTRQETKRITNVPNFHPSRLTVVGENLFMISKKGDLLEVWKSDGTNDGTVLVKGDIPSNRVAVIESSVNNLFVFAHSIPMAGGYNVWRSDGSEAGTFPILQNLQGSASGLSHFIEFQNELYFVARKNTQDSSSLLFLKSNGLNAIVIKEVNIDQEWIDFEDVIKVNNKLYFSFYKFESNHFFIWESDGTAQGTRKVHDETGGKYFIPSNLSTDGNHLIFTSKNINEETALLRLKPDTYELEEIKTLVTDPVKPYFFSRFDINDIQKIKLGSYLISFGNSQDQKKYWKTDFSTANTSPITNIPVIGAFFHYKNQVYFSGYSEAIGYELWNANLDFTNPQLFADINTSRYGLQKNFGRFQFTELNDKLLFSADDGVHGNELWTYNSSTNTSHLVKDIFIGENSSGPSNFISYNNSLYFTANNENGARRVWKSDGTEAGTTMINDLSVGFNAFTRNHMTFFQNKILFISEQGGNHVLFAINGENIEMIKNFGEYIMNIEEMVVSGNKVFFYNLSSQGGIWVSDGTEMGSFKIKDLYSIRELTAFNGKVFFSAAKEQGGEIELWQSDGTLEGTKMVKDIGMGYSSEPDDLVSFNEKLIFTTYTEETGREFWVSDGTAESTVQLIDINPGRKASVLTKDYNIITSLYRPKVVVGYTELNGFLYFTANDGVHGTELWRTDGTPAGTTLVSDINEGAYGSIPRDLTSHEGKLYFSAYTEESGVELWISEGTDATTLQLYDVIRGPESSLPSHISFINDEIYFIAETENHGRQLWKGGEDSVTGIEDWLEDDGLKVYPNPTSEYLMFEHSDWRIQQVKIVNMQGQTLSVQPDATNKIYVGNLPSGMYLLIAEADDQKLVKKFIKE</sequence>
<feature type="domain" description="Secretion system C-terminal sorting" evidence="2">
    <location>
        <begin position="910"/>
        <end position="977"/>
    </location>
</feature>
<feature type="signal peptide" evidence="1">
    <location>
        <begin position="1"/>
        <end position="19"/>
    </location>
</feature>
<reference evidence="3 4" key="1">
    <citation type="submission" date="2024-04" db="EMBL/GenBank/DDBJ databases">
        <title>Novel genus in family Flammeovirgaceae.</title>
        <authorList>
            <person name="Nguyen T.H."/>
            <person name="Vuong T.Q."/>
            <person name="Le H."/>
            <person name="Kim S.-G."/>
        </authorList>
    </citation>
    <scope>NUCLEOTIDE SEQUENCE [LARGE SCALE GENOMIC DNA]</scope>
    <source>
        <strain evidence="3 4">JCM 23209</strain>
    </source>
</reference>
<evidence type="ECO:0000256" key="1">
    <source>
        <dbReference type="SAM" id="SignalP"/>
    </source>
</evidence>
<dbReference type="RefSeq" id="WP_346823873.1">
    <property type="nucleotide sequence ID" value="NZ_JBDKWZ010000019.1"/>
</dbReference>
<dbReference type="InterPro" id="IPR030916">
    <property type="entry name" value="ELWxxDGT_rpt"/>
</dbReference>
<name>A0AAW9SK42_9BACT</name>
<dbReference type="InterPro" id="IPR011047">
    <property type="entry name" value="Quinoprotein_ADH-like_sf"/>
</dbReference>
<comment type="caution">
    <text evidence="3">The sequence shown here is derived from an EMBL/GenBank/DDBJ whole genome shotgun (WGS) entry which is preliminary data.</text>
</comment>
<dbReference type="NCBIfam" id="TIGR04534">
    <property type="entry name" value="ELWxxDGT_rpt"/>
    <property type="match status" value="1"/>
</dbReference>
<dbReference type="EMBL" id="JBDKWZ010000019">
    <property type="protein sequence ID" value="MEN7551091.1"/>
    <property type="molecule type" value="Genomic_DNA"/>
</dbReference>
<dbReference type="SUPFAM" id="SSF63825">
    <property type="entry name" value="YWTD domain"/>
    <property type="match status" value="1"/>
</dbReference>
<evidence type="ECO:0000313" key="3">
    <source>
        <dbReference type="EMBL" id="MEN7551091.1"/>
    </source>
</evidence>
<dbReference type="Proteomes" id="UP001403385">
    <property type="component" value="Unassembled WGS sequence"/>
</dbReference>
<dbReference type="SUPFAM" id="SSF75011">
    <property type="entry name" value="3-carboxy-cis,cis-mucoante lactonizing enzyme"/>
    <property type="match status" value="1"/>
</dbReference>
<proteinExistence type="predicted"/>
<keyword evidence="1" id="KW-0732">Signal</keyword>
<evidence type="ECO:0000259" key="2">
    <source>
        <dbReference type="Pfam" id="PF18962"/>
    </source>
</evidence>
<organism evidence="3 4">
    <name type="scientific">Rapidithrix thailandica</name>
    <dbReference type="NCBI Taxonomy" id="413964"/>
    <lineage>
        <taxon>Bacteria</taxon>
        <taxon>Pseudomonadati</taxon>
        <taxon>Bacteroidota</taxon>
        <taxon>Cytophagia</taxon>
        <taxon>Cytophagales</taxon>
        <taxon>Flammeovirgaceae</taxon>
        <taxon>Rapidithrix</taxon>
    </lineage>
</organism>
<feature type="chain" id="PRO_5043623070" evidence="1">
    <location>
        <begin position="20"/>
        <end position="979"/>
    </location>
</feature>
<dbReference type="InterPro" id="IPR026444">
    <property type="entry name" value="Secre_tail"/>
</dbReference>
<keyword evidence="4" id="KW-1185">Reference proteome</keyword>